<feature type="transmembrane region" description="Helical" evidence="5">
    <location>
        <begin position="29"/>
        <end position="47"/>
    </location>
</feature>
<reference evidence="7 8" key="1">
    <citation type="submission" date="2022-10" db="EMBL/GenBank/DDBJ databases">
        <title>Erythrobacter sp. sf7 Genome sequencing.</title>
        <authorList>
            <person name="Park S."/>
        </authorList>
    </citation>
    <scope>NUCLEOTIDE SEQUENCE [LARGE SCALE GENOMIC DNA]</scope>
    <source>
        <strain evidence="8">sf7</strain>
    </source>
</reference>
<dbReference type="PANTHER" id="PTHR37422">
    <property type="entry name" value="TEICHURONIC ACID BIOSYNTHESIS PROTEIN TUAE"/>
    <property type="match status" value="1"/>
</dbReference>
<comment type="subcellular location">
    <subcellularLocation>
        <location evidence="1">Membrane</location>
        <topology evidence="1">Multi-pass membrane protein</topology>
    </subcellularLocation>
</comment>
<keyword evidence="8" id="KW-1185">Reference proteome</keyword>
<feature type="domain" description="O-antigen ligase-related" evidence="6">
    <location>
        <begin position="242"/>
        <end position="378"/>
    </location>
</feature>
<dbReference type="RefSeq" id="WP_273676093.1">
    <property type="nucleotide sequence ID" value="NZ_JAQQXQ010000002.1"/>
</dbReference>
<evidence type="ECO:0000256" key="2">
    <source>
        <dbReference type="ARBA" id="ARBA00022692"/>
    </source>
</evidence>
<feature type="transmembrane region" description="Helical" evidence="5">
    <location>
        <begin position="84"/>
        <end position="103"/>
    </location>
</feature>
<dbReference type="Pfam" id="PF04932">
    <property type="entry name" value="Wzy_C"/>
    <property type="match status" value="1"/>
</dbReference>
<evidence type="ECO:0000313" key="8">
    <source>
        <dbReference type="Proteomes" id="UP001216558"/>
    </source>
</evidence>
<protein>
    <recommendedName>
        <fullName evidence="6">O-antigen ligase-related domain-containing protein</fullName>
    </recommendedName>
</protein>
<feature type="transmembrane region" description="Helical" evidence="5">
    <location>
        <begin position="238"/>
        <end position="268"/>
    </location>
</feature>
<keyword evidence="2 5" id="KW-0812">Transmembrane</keyword>
<dbReference type="InterPro" id="IPR051533">
    <property type="entry name" value="WaaL-like"/>
</dbReference>
<keyword evidence="3 5" id="KW-1133">Transmembrane helix</keyword>
<evidence type="ECO:0000256" key="3">
    <source>
        <dbReference type="ARBA" id="ARBA00022989"/>
    </source>
</evidence>
<keyword evidence="4 5" id="KW-0472">Membrane</keyword>
<feature type="transmembrane region" description="Helical" evidence="5">
    <location>
        <begin position="6"/>
        <end position="22"/>
    </location>
</feature>
<proteinExistence type="predicted"/>
<dbReference type="EMBL" id="JAQQXQ010000002">
    <property type="protein sequence ID" value="MDC8753603.1"/>
    <property type="molecule type" value="Genomic_DNA"/>
</dbReference>
<comment type="caution">
    <text evidence="7">The sequence shown here is derived from an EMBL/GenBank/DDBJ whole genome shotgun (WGS) entry which is preliminary data.</text>
</comment>
<dbReference type="PANTHER" id="PTHR37422:SF13">
    <property type="entry name" value="LIPOPOLYSACCHARIDE BIOSYNTHESIS PROTEIN PA4999-RELATED"/>
    <property type="match status" value="1"/>
</dbReference>
<feature type="transmembrane region" description="Helical" evidence="5">
    <location>
        <begin position="373"/>
        <end position="391"/>
    </location>
</feature>
<dbReference type="Proteomes" id="UP001216558">
    <property type="component" value="Unassembled WGS sequence"/>
</dbReference>
<gene>
    <name evidence="7" type="ORF">OIK40_02975</name>
</gene>
<evidence type="ECO:0000313" key="7">
    <source>
        <dbReference type="EMBL" id="MDC8753603.1"/>
    </source>
</evidence>
<feature type="transmembrane region" description="Helical" evidence="5">
    <location>
        <begin position="123"/>
        <end position="143"/>
    </location>
</feature>
<name>A0ABT5JLX4_9SPHN</name>
<evidence type="ECO:0000256" key="5">
    <source>
        <dbReference type="SAM" id="Phobius"/>
    </source>
</evidence>
<feature type="transmembrane region" description="Helical" evidence="5">
    <location>
        <begin position="274"/>
        <end position="292"/>
    </location>
</feature>
<dbReference type="InterPro" id="IPR007016">
    <property type="entry name" value="O-antigen_ligase-rel_domated"/>
</dbReference>
<feature type="transmembrane region" description="Helical" evidence="5">
    <location>
        <begin position="59"/>
        <end position="77"/>
    </location>
</feature>
<feature type="transmembrane region" description="Helical" evidence="5">
    <location>
        <begin position="204"/>
        <end position="226"/>
    </location>
</feature>
<evidence type="ECO:0000256" key="1">
    <source>
        <dbReference type="ARBA" id="ARBA00004141"/>
    </source>
</evidence>
<sequence length="459" mass="50519">MPNTVAYIALLLWPAVTLALFASMRPAPALIWSLLGGYLLLPVNTAFDFPGVPALDKTSIPSISALVGALIFAKGPVVRPPREWWLVALLALYIISPMFTVLTNRDSLMFGSFMLPGLKPYDAFSVAAYKCIDLIPFVLGYSVLRTTRAQDYFLRALVVAVLGYSLLMLIEVRLSPQLHTWIYGFFPHSFGQQVRDGGYRPVVFLGHGLLVAILTAMAIVATAYLARRRATIFGVSAWAWLAYLVVVMILCRSLGALVLSAAALFAMIVIPRKGVRLICALVAIMVLLYPILRGVDVVPVQAFADQIAAVNEERSGSLQTRIDNENQLLERANQRPWFGWGGYGRNRVYDEYTGRDLSITDGTWIIIIGSNGWAGYIAAFSLFCLPMVAAWRRGARLSPASAALSLILAVNLLDLLPNSSLTPLTWLMAGTLARMLQRSLRTTSDTTYYREQPDNSHLA</sequence>
<accession>A0ABT5JLX4</accession>
<feature type="transmembrane region" description="Helical" evidence="5">
    <location>
        <begin position="152"/>
        <end position="170"/>
    </location>
</feature>
<evidence type="ECO:0000256" key="4">
    <source>
        <dbReference type="ARBA" id="ARBA00023136"/>
    </source>
</evidence>
<evidence type="ECO:0000259" key="6">
    <source>
        <dbReference type="Pfam" id="PF04932"/>
    </source>
</evidence>
<organism evidence="7 8">
    <name type="scientific">Erythrobacter fulvus</name>
    <dbReference type="NCBI Taxonomy" id="2987523"/>
    <lineage>
        <taxon>Bacteria</taxon>
        <taxon>Pseudomonadati</taxon>
        <taxon>Pseudomonadota</taxon>
        <taxon>Alphaproteobacteria</taxon>
        <taxon>Sphingomonadales</taxon>
        <taxon>Erythrobacteraceae</taxon>
        <taxon>Erythrobacter/Porphyrobacter group</taxon>
        <taxon>Erythrobacter</taxon>
    </lineage>
</organism>